<evidence type="ECO:0000256" key="1">
    <source>
        <dbReference type="ARBA" id="ARBA00004651"/>
    </source>
</evidence>
<feature type="transmembrane region" description="Helical" evidence="8">
    <location>
        <begin position="196"/>
        <end position="215"/>
    </location>
</feature>
<proteinExistence type="inferred from homology"/>
<feature type="transmembrane region" description="Helical" evidence="8">
    <location>
        <begin position="154"/>
        <end position="176"/>
    </location>
</feature>
<feature type="transmembrane region" description="Helical" evidence="8">
    <location>
        <begin position="90"/>
        <end position="113"/>
    </location>
</feature>
<dbReference type="EMBL" id="WLYX01000001">
    <property type="protein sequence ID" value="MTD33128.1"/>
    <property type="molecule type" value="Genomic_DNA"/>
</dbReference>
<keyword evidence="4" id="KW-1003">Cell membrane</keyword>
<dbReference type="PANTHER" id="PTHR30450">
    <property type="entry name" value="ABC TRANSPORTER PERMEASE"/>
    <property type="match status" value="1"/>
</dbReference>
<keyword evidence="7 8" id="KW-0472">Membrane</keyword>
<evidence type="ECO:0000256" key="4">
    <source>
        <dbReference type="ARBA" id="ARBA00022475"/>
    </source>
</evidence>
<keyword evidence="6 8" id="KW-1133">Transmembrane helix</keyword>
<dbReference type="GO" id="GO:0005886">
    <property type="term" value="C:plasma membrane"/>
    <property type="evidence" value="ECO:0007669"/>
    <property type="project" value="UniProtKB-SubCell"/>
</dbReference>
<evidence type="ECO:0000313" key="10">
    <source>
        <dbReference type="EMBL" id="MTD33128.1"/>
    </source>
</evidence>
<evidence type="ECO:0000313" key="11">
    <source>
        <dbReference type="Proteomes" id="UP000446658"/>
    </source>
</evidence>
<dbReference type="PANTHER" id="PTHR30450:SF1">
    <property type="entry name" value="D-METHIONINE TRANSPORT SYSTEM PERMEASE PROTEIN METI-RELATED"/>
    <property type="match status" value="1"/>
</dbReference>
<protein>
    <submittedName>
        <fullName evidence="10">Methionine ABC transporter permease MetI</fullName>
    </submittedName>
</protein>
<reference evidence="10 11" key="1">
    <citation type="submission" date="2019-11" db="EMBL/GenBank/DDBJ databases">
        <title>Draft genome sequence of Paludibacterium sp. dN18-1.</title>
        <authorList>
            <person name="Im W.-T."/>
        </authorList>
    </citation>
    <scope>NUCLEOTIDE SEQUENCE [LARGE SCALE GENOMIC DNA]</scope>
    <source>
        <strain evidence="11">dN 18-1</strain>
    </source>
</reference>
<accession>A0A844GD19</accession>
<keyword evidence="3 8" id="KW-0813">Transport</keyword>
<gene>
    <name evidence="10" type="primary">metI</name>
    <name evidence="10" type="ORF">GKE73_08010</name>
</gene>
<evidence type="ECO:0000256" key="5">
    <source>
        <dbReference type="ARBA" id="ARBA00022692"/>
    </source>
</evidence>
<dbReference type="Pfam" id="PF00528">
    <property type="entry name" value="BPD_transp_1"/>
    <property type="match status" value="1"/>
</dbReference>
<evidence type="ECO:0000256" key="3">
    <source>
        <dbReference type="ARBA" id="ARBA00022448"/>
    </source>
</evidence>
<keyword evidence="5 8" id="KW-0812">Transmembrane</keyword>
<sequence length="225" mass="24096">MSALSLSQLLTVDWLEIGRAGLDTLTMLGASLLFTIAFGLPLGVVLYLTSPRQIWARPRLYAVLSFAVNICRSLPFVILLIVLIPLTLKLVGTSIGVAGSIPPLVAGASPFFARLVENVLREVDKGVIEASQSMGASLRQVVLRVLLPEALPGLIAAATVTCVTLVSYTAMSGVIGGGGLGDLAVRYGYQRFQTEVMIVTVLLLLVLVQLIQTLGDRLVRQFQRH</sequence>
<dbReference type="GO" id="GO:0048473">
    <property type="term" value="P:D-methionine transmembrane transport"/>
    <property type="evidence" value="ECO:0007669"/>
    <property type="project" value="TreeGrafter"/>
</dbReference>
<evidence type="ECO:0000256" key="7">
    <source>
        <dbReference type="ARBA" id="ARBA00023136"/>
    </source>
</evidence>
<dbReference type="InterPro" id="IPR051322">
    <property type="entry name" value="AA_ABC_Transporter_Permease"/>
</dbReference>
<comment type="caution">
    <text evidence="10">The sequence shown here is derived from an EMBL/GenBank/DDBJ whole genome shotgun (WGS) entry which is preliminary data.</text>
</comment>
<name>A0A844GD19_9NEIS</name>
<feature type="transmembrane region" description="Helical" evidence="8">
    <location>
        <begin position="60"/>
        <end position="84"/>
    </location>
</feature>
<dbReference type="RefSeq" id="WP_230369890.1">
    <property type="nucleotide sequence ID" value="NZ_WLYX01000001.1"/>
</dbReference>
<keyword evidence="11" id="KW-1185">Reference proteome</keyword>
<dbReference type="Proteomes" id="UP000446658">
    <property type="component" value="Unassembled WGS sequence"/>
</dbReference>
<evidence type="ECO:0000256" key="6">
    <source>
        <dbReference type="ARBA" id="ARBA00022989"/>
    </source>
</evidence>
<evidence type="ECO:0000256" key="2">
    <source>
        <dbReference type="ARBA" id="ARBA00007069"/>
    </source>
</evidence>
<evidence type="ECO:0000259" key="9">
    <source>
        <dbReference type="PROSITE" id="PS50928"/>
    </source>
</evidence>
<comment type="similarity">
    <text evidence="2">Belongs to the binding-protein-dependent transport system permease family. CysTW subfamily.</text>
</comment>
<evidence type="ECO:0000256" key="8">
    <source>
        <dbReference type="RuleBase" id="RU363032"/>
    </source>
</evidence>
<dbReference type="Gene3D" id="1.10.3720.10">
    <property type="entry name" value="MetI-like"/>
    <property type="match status" value="1"/>
</dbReference>
<dbReference type="FunFam" id="1.10.3720.10:FF:000002">
    <property type="entry name" value="D-methionine ABC transporter permease MetI"/>
    <property type="match status" value="1"/>
</dbReference>
<dbReference type="SUPFAM" id="SSF161098">
    <property type="entry name" value="MetI-like"/>
    <property type="match status" value="1"/>
</dbReference>
<dbReference type="NCBIfam" id="NF008049">
    <property type="entry name" value="PRK10782.1"/>
    <property type="match status" value="1"/>
</dbReference>
<organism evidence="10 11">
    <name type="scientific">Paludibacterium denitrificans</name>
    <dbReference type="NCBI Taxonomy" id="2675226"/>
    <lineage>
        <taxon>Bacteria</taxon>
        <taxon>Pseudomonadati</taxon>
        <taxon>Pseudomonadota</taxon>
        <taxon>Betaproteobacteria</taxon>
        <taxon>Neisseriales</taxon>
        <taxon>Chromobacteriaceae</taxon>
        <taxon>Paludibacterium</taxon>
    </lineage>
</organism>
<dbReference type="InterPro" id="IPR035906">
    <property type="entry name" value="MetI-like_sf"/>
</dbReference>
<dbReference type="CDD" id="cd06261">
    <property type="entry name" value="TM_PBP2"/>
    <property type="match status" value="1"/>
</dbReference>
<comment type="subcellular location">
    <subcellularLocation>
        <location evidence="1 8">Cell membrane</location>
        <topology evidence="1 8">Multi-pass membrane protein</topology>
    </subcellularLocation>
</comment>
<dbReference type="PROSITE" id="PS50928">
    <property type="entry name" value="ABC_TM1"/>
    <property type="match status" value="1"/>
</dbReference>
<feature type="domain" description="ABC transmembrane type-1" evidence="9">
    <location>
        <begin position="21"/>
        <end position="215"/>
    </location>
</feature>
<feature type="transmembrane region" description="Helical" evidence="8">
    <location>
        <begin position="25"/>
        <end position="48"/>
    </location>
</feature>
<dbReference type="InterPro" id="IPR000515">
    <property type="entry name" value="MetI-like"/>
</dbReference>
<dbReference type="AlphaFoldDB" id="A0A844GD19"/>